<dbReference type="Proteomes" id="UP000032305">
    <property type="component" value="Unassembled WGS sequence"/>
</dbReference>
<accession>A0A0A1WD93</accession>
<evidence type="ECO:0008006" key="3">
    <source>
        <dbReference type="Google" id="ProtNLM"/>
    </source>
</evidence>
<dbReference type="AlphaFoldDB" id="A0A0A1WD93"/>
<evidence type="ECO:0000313" key="1">
    <source>
        <dbReference type="EMBL" id="GAM02904.1"/>
    </source>
</evidence>
<dbReference type="PANTHER" id="PTHR38453">
    <property type="entry name" value="CYTOPLASMIC PROTEIN-RELATED"/>
    <property type="match status" value="1"/>
</dbReference>
<dbReference type="eggNOG" id="COG2879">
    <property type="taxonomic scope" value="Bacteria"/>
</dbReference>
<dbReference type="OrthoDB" id="9814284at2"/>
<keyword evidence="2" id="KW-1185">Reference proteome</keyword>
<organism evidence="1 2">
    <name type="scientific">Sphingomonas parapaucimobilis NBRC 15100</name>
    <dbReference type="NCBI Taxonomy" id="1219049"/>
    <lineage>
        <taxon>Bacteria</taxon>
        <taxon>Pseudomonadati</taxon>
        <taxon>Pseudomonadota</taxon>
        <taxon>Alphaproteobacteria</taxon>
        <taxon>Sphingomonadales</taxon>
        <taxon>Sphingomonadaceae</taxon>
        <taxon>Sphingomonas</taxon>
    </lineage>
</organism>
<comment type="caution">
    <text evidence="1">The sequence shown here is derived from an EMBL/GenBank/DDBJ whole genome shotgun (WGS) entry which is preliminary data.</text>
</comment>
<evidence type="ECO:0000313" key="2">
    <source>
        <dbReference type="Proteomes" id="UP000032305"/>
    </source>
</evidence>
<dbReference type="Pfam" id="PF04328">
    <property type="entry name" value="Sel_put"/>
    <property type="match status" value="1"/>
</dbReference>
<reference evidence="1 2" key="1">
    <citation type="submission" date="2014-11" db="EMBL/GenBank/DDBJ databases">
        <title>Whole genome shotgun sequence of Sphingomonas parapaucimobilis NBRC 15100.</title>
        <authorList>
            <person name="Katano-Makiyama Y."/>
            <person name="Hosoyama A."/>
            <person name="Hashimoto M."/>
            <person name="Hosoyama Y."/>
            <person name="Noguchi M."/>
            <person name="Numata M."/>
            <person name="Tsuchikane K."/>
            <person name="Hirakata S."/>
            <person name="Uohara A."/>
            <person name="Shimodaira J."/>
            <person name="Ohji S."/>
            <person name="Ichikawa N."/>
            <person name="Kimura A."/>
            <person name="Yamazoe A."/>
            <person name="Fujita N."/>
        </authorList>
    </citation>
    <scope>NUCLEOTIDE SEQUENCE [LARGE SCALE GENOMIC DNA]</scope>
    <source>
        <strain evidence="1 2">NBRC 15100</strain>
    </source>
</reference>
<protein>
    <recommendedName>
        <fullName evidence="3">Selenoprotein</fullName>
    </recommendedName>
</protein>
<dbReference type="InterPro" id="IPR007423">
    <property type="entry name" value="Sel_put"/>
</dbReference>
<dbReference type="RefSeq" id="WP_042491312.1">
    <property type="nucleotide sequence ID" value="NZ_BBPI01000102.1"/>
</dbReference>
<dbReference type="EMBL" id="BBPI01000102">
    <property type="protein sequence ID" value="GAM02904.1"/>
    <property type="molecule type" value="Genomic_DNA"/>
</dbReference>
<dbReference type="PANTHER" id="PTHR38453:SF1">
    <property type="entry name" value="CYTOPLASMIC PROTEIN"/>
    <property type="match status" value="1"/>
</dbReference>
<proteinExistence type="predicted"/>
<name>A0A0A1WD93_9SPHN</name>
<sequence>MSWLARLRQIGNAMVGMPSYDAYVAHMAARHPDREPMDEVTFFRERQQARYGGKNGGRCC</sequence>
<gene>
    <name evidence="1" type="ORF">SP5_102_00120</name>
</gene>